<dbReference type="AlphaFoldDB" id="A0A2S0VTH9"/>
<accession>A0A2S0VTH9</accession>
<evidence type="ECO:0000256" key="1">
    <source>
        <dbReference type="ARBA" id="ARBA00010476"/>
    </source>
</evidence>
<evidence type="ECO:0000313" key="7">
    <source>
        <dbReference type="Proteomes" id="UP000244441"/>
    </source>
</evidence>
<comment type="subunit">
    <text evidence="4">Interacts with HscA and stimulates its ATPase activity.</text>
</comment>
<keyword evidence="7" id="KW-1185">Reference proteome</keyword>
<dbReference type="InterPro" id="IPR036869">
    <property type="entry name" value="J_dom_sf"/>
</dbReference>
<dbReference type="GO" id="GO:0001671">
    <property type="term" value="F:ATPase activator activity"/>
    <property type="evidence" value="ECO:0007669"/>
    <property type="project" value="InterPro"/>
</dbReference>
<dbReference type="Gene3D" id="1.20.1280.20">
    <property type="entry name" value="HscB, C-terminal domain"/>
    <property type="match status" value="1"/>
</dbReference>
<dbReference type="Pfam" id="PF00226">
    <property type="entry name" value="DnaJ"/>
    <property type="match status" value="1"/>
</dbReference>
<reference evidence="6 7" key="1">
    <citation type="submission" date="2018-01" db="EMBL/GenBank/DDBJ databases">
        <title>Genome sequence of a Cantenovulum-like bacteria.</title>
        <authorList>
            <person name="Tan W.R."/>
            <person name="Lau N.-S."/>
            <person name="Go F."/>
            <person name="Amirul A.-A.A."/>
        </authorList>
    </citation>
    <scope>NUCLEOTIDE SEQUENCE [LARGE SCALE GENOMIC DNA]</scope>
    <source>
        <strain evidence="6 7">CCB-QB4</strain>
    </source>
</reference>
<dbReference type="PANTHER" id="PTHR14021:SF15">
    <property type="entry name" value="IRON-SULFUR CLUSTER CO-CHAPERONE PROTEIN HSCB"/>
    <property type="match status" value="1"/>
</dbReference>
<dbReference type="SUPFAM" id="SSF46565">
    <property type="entry name" value="Chaperone J-domain"/>
    <property type="match status" value="1"/>
</dbReference>
<evidence type="ECO:0000256" key="4">
    <source>
        <dbReference type="HAMAP-Rule" id="MF_00682"/>
    </source>
</evidence>
<dbReference type="InterPro" id="IPR004640">
    <property type="entry name" value="HscB"/>
</dbReference>
<dbReference type="Proteomes" id="UP000244441">
    <property type="component" value="Chromosome"/>
</dbReference>
<evidence type="ECO:0000313" key="6">
    <source>
        <dbReference type="EMBL" id="AWB67482.1"/>
    </source>
</evidence>
<dbReference type="NCBIfam" id="NF003449">
    <property type="entry name" value="PRK05014.1"/>
    <property type="match status" value="1"/>
</dbReference>
<dbReference type="SUPFAM" id="SSF47144">
    <property type="entry name" value="HSC20 (HSCB), C-terminal oligomerisation domain"/>
    <property type="match status" value="1"/>
</dbReference>
<dbReference type="EMBL" id="CP026604">
    <property type="protein sequence ID" value="AWB67482.1"/>
    <property type="molecule type" value="Genomic_DNA"/>
</dbReference>
<dbReference type="InterPro" id="IPR001623">
    <property type="entry name" value="DnaJ_domain"/>
</dbReference>
<dbReference type="Gene3D" id="1.10.287.110">
    <property type="entry name" value="DnaJ domain"/>
    <property type="match status" value="1"/>
</dbReference>
<evidence type="ECO:0000256" key="2">
    <source>
        <dbReference type="ARBA" id="ARBA00023186"/>
    </source>
</evidence>
<dbReference type="NCBIfam" id="TIGR00714">
    <property type="entry name" value="hscB"/>
    <property type="match status" value="1"/>
</dbReference>
<evidence type="ECO:0000256" key="3">
    <source>
        <dbReference type="ARBA" id="ARBA00025596"/>
    </source>
</evidence>
<dbReference type="InterPro" id="IPR036386">
    <property type="entry name" value="HscB_C_sf"/>
</dbReference>
<dbReference type="KEGG" id="cate:C2869_13995"/>
<proteinExistence type="inferred from homology"/>
<name>A0A2S0VTH9_9ALTE</name>
<dbReference type="SMART" id="SM00271">
    <property type="entry name" value="DnaJ"/>
    <property type="match status" value="1"/>
</dbReference>
<dbReference type="GO" id="GO:0051259">
    <property type="term" value="P:protein complex oligomerization"/>
    <property type="evidence" value="ECO:0007669"/>
    <property type="project" value="InterPro"/>
</dbReference>
<sequence>MNYFELFNIAESFAVDVDAITQTYRELQKQYHPDKFATANDQDKLAVVQKSAEINDAYTTLKHPVSRAEYLLKLRGLDIQHETQTLQDPSFLMQQMEYRERLEDIAALAEPFDAVVEFEQELESEIAGFQQKLTGYIESNENEAAANTIRKLKFMFKLVAELERLEDEQLAF</sequence>
<dbReference type="PANTHER" id="PTHR14021">
    <property type="entry name" value="IRON-SULFUR CLUSTER CO-CHAPERONE PROTEIN HSCB"/>
    <property type="match status" value="1"/>
</dbReference>
<dbReference type="Pfam" id="PF07743">
    <property type="entry name" value="HSCB_C"/>
    <property type="match status" value="1"/>
</dbReference>
<dbReference type="CDD" id="cd06257">
    <property type="entry name" value="DnaJ"/>
    <property type="match status" value="1"/>
</dbReference>
<dbReference type="GO" id="GO:0051087">
    <property type="term" value="F:protein-folding chaperone binding"/>
    <property type="evidence" value="ECO:0007669"/>
    <property type="project" value="InterPro"/>
</dbReference>
<comment type="function">
    <text evidence="3 4">Co-chaperone involved in the maturation of iron-sulfur cluster-containing proteins. Seems to help targeting proteins to be folded toward HscA.</text>
</comment>
<feature type="domain" description="J" evidence="5">
    <location>
        <begin position="2"/>
        <end position="74"/>
    </location>
</feature>
<dbReference type="InterPro" id="IPR009073">
    <property type="entry name" value="HscB_oligo_C"/>
</dbReference>
<gene>
    <name evidence="4" type="primary">hscB</name>
    <name evidence="6" type="ORF">C2869_13995</name>
</gene>
<evidence type="ECO:0000259" key="5">
    <source>
        <dbReference type="PROSITE" id="PS50076"/>
    </source>
</evidence>
<organism evidence="6 7">
    <name type="scientific">Saccharobesus litoralis</name>
    <dbReference type="NCBI Taxonomy" id="2172099"/>
    <lineage>
        <taxon>Bacteria</taxon>
        <taxon>Pseudomonadati</taxon>
        <taxon>Pseudomonadota</taxon>
        <taxon>Gammaproteobacteria</taxon>
        <taxon>Alteromonadales</taxon>
        <taxon>Alteromonadaceae</taxon>
        <taxon>Saccharobesus</taxon>
    </lineage>
</organism>
<dbReference type="RefSeq" id="WP_108603529.1">
    <property type="nucleotide sequence ID" value="NZ_CP026604.1"/>
</dbReference>
<dbReference type="GO" id="GO:0006457">
    <property type="term" value="P:protein folding"/>
    <property type="evidence" value="ECO:0007669"/>
    <property type="project" value="UniProtKB-UniRule"/>
</dbReference>
<dbReference type="GO" id="GO:0044571">
    <property type="term" value="P:[2Fe-2S] cluster assembly"/>
    <property type="evidence" value="ECO:0007669"/>
    <property type="project" value="InterPro"/>
</dbReference>
<protein>
    <recommendedName>
        <fullName evidence="4">Co-chaperone protein HscB homolog</fullName>
    </recommendedName>
</protein>
<dbReference type="OrthoDB" id="287587at2"/>
<dbReference type="HAMAP" id="MF_00682">
    <property type="entry name" value="HscB"/>
    <property type="match status" value="1"/>
</dbReference>
<comment type="similarity">
    <text evidence="1 4">Belongs to the HscB family.</text>
</comment>
<keyword evidence="2 4" id="KW-0143">Chaperone</keyword>
<dbReference type="GO" id="GO:1990230">
    <property type="term" value="C:iron-sulfur cluster transfer complex"/>
    <property type="evidence" value="ECO:0007669"/>
    <property type="project" value="TreeGrafter"/>
</dbReference>
<dbReference type="PROSITE" id="PS50076">
    <property type="entry name" value="DNAJ_2"/>
    <property type="match status" value="1"/>
</dbReference>